<evidence type="ECO:0000259" key="8">
    <source>
        <dbReference type="PROSITE" id="PS51900"/>
    </source>
</evidence>
<dbReference type="Gene3D" id="1.10.443.10">
    <property type="entry name" value="Intergrase catalytic core"/>
    <property type="match status" value="1"/>
</dbReference>
<organism evidence="9 10">
    <name type="scientific">Nonomuraea antimicrobica</name>
    <dbReference type="NCBI Taxonomy" id="561173"/>
    <lineage>
        <taxon>Bacteria</taxon>
        <taxon>Bacillati</taxon>
        <taxon>Actinomycetota</taxon>
        <taxon>Actinomycetes</taxon>
        <taxon>Streptosporangiales</taxon>
        <taxon>Streptosporangiaceae</taxon>
        <taxon>Nonomuraea</taxon>
    </lineage>
</organism>
<dbReference type="Pfam" id="PF14657">
    <property type="entry name" value="Arm-DNA-bind_4"/>
    <property type="match status" value="1"/>
</dbReference>
<evidence type="ECO:0000256" key="1">
    <source>
        <dbReference type="ARBA" id="ARBA00008857"/>
    </source>
</evidence>
<dbReference type="InterPro" id="IPR044068">
    <property type="entry name" value="CB"/>
</dbReference>
<dbReference type="Pfam" id="PF14659">
    <property type="entry name" value="Phage_int_SAM_3"/>
    <property type="match status" value="1"/>
</dbReference>
<dbReference type="Gene3D" id="1.10.150.130">
    <property type="match status" value="1"/>
</dbReference>
<dbReference type="PROSITE" id="PS51900">
    <property type="entry name" value="CB"/>
    <property type="match status" value="1"/>
</dbReference>
<feature type="domain" description="Tyr recombinase" evidence="7">
    <location>
        <begin position="193"/>
        <end position="397"/>
    </location>
</feature>
<feature type="domain" description="Core-binding (CB)" evidence="8">
    <location>
        <begin position="82"/>
        <end position="170"/>
    </location>
</feature>
<dbReference type="InterPro" id="IPR004107">
    <property type="entry name" value="Integrase_SAM-like_N"/>
</dbReference>
<gene>
    <name evidence="9" type="ORF">GCM10022224_004710</name>
</gene>
<keyword evidence="4" id="KW-0233">DNA recombination</keyword>
<reference evidence="10" key="1">
    <citation type="journal article" date="2019" name="Int. J. Syst. Evol. Microbiol.">
        <title>The Global Catalogue of Microorganisms (GCM) 10K type strain sequencing project: providing services to taxonomists for standard genome sequencing and annotation.</title>
        <authorList>
            <consortium name="The Broad Institute Genomics Platform"/>
            <consortium name="The Broad Institute Genome Sequencing Center for Infectious Disease"/>
            <person name="Wu L."/>
            <person name="Ma J."/>
        </authorList>
    </citation>
    <scope>NUCLEOTIDE SEQUENCE [LARGE SCALE GENOMIC DNA]</scope>
    <source>
        <strain evidence="10">JCM 16904</strain>
    </source>
</reference>
<comment type="similarity">
    <text evidence="1">Belongs to the 'phage' integrase family.</text>
</comment>
<evidence type="ECO:0000313" key="9">
    <source>
        <dbReference type="EMBL" id="GAA3645192.1"/>
    </source>
</evidence>
<dbReference type="InterPro" id="IPR028259">
    <property type="entry name" value="AP2-like_int_N"/>
</dbReference>
<dbReference type="Pfam" id="PF00589">
    <property type="entry name" value="Phage_integrase"/>
    <property type="match status" value="1"/>
</dbReference>
<evidence type="ECO:0000313" key="10">
    <source>
        <dbReference type="Proteomes" id="UP001500902"/>
    </source>
</evidence>
<evidence type="ECO:0000256" key="2">
    <source>
        <dbReference type="ARBA" id="ARBA00022908"/>
    </source>
</evidence>
<comment type="caution">
    <text evidence="9">The sequence shown here is derived from an EMBL/GenBank/DDBJ whole genome shotgun (WGS) entry which is preliminary data.</text>
</comment>
<dbReference type="InterPro" id="IPR002104">
    <property type="entry name" value="Integrase_catalytic"/>
</dbReference>
<dbReference type="RefSeq" id="WP_344872432.1">
    <property type="nucleotide sequence ID" value="NZ_BAAAZP010000008.1"/>
</dbReference>
<dbReference type="InterPro" id="IPR011010">
    <property type="entry name" value="DNA_brk_join_enz"/>
</dbReference>
<evidence type="ECO:0000256" key="4">
    <source>
        <dbReference type="ARBA" id="ARBA00023172"/>
    </source>
</evidence>
<protein>
    <submittedName>
        <fullName evidence="9">Site-specific integrase</fullName>
    </submittedName>
</protein>
<keyword evidence="3 5" id="KW-0238">DNA-binding</keyword>
<proteinExistence type="inferred from homology"/>
<evidence type="ECO:0000256" key="6">
    <source>
        <dbReference type="SAM" id="MobiDB-lite"/>
    </source>
</evidence>
<name>A0ABP7B1L4_9ACTN</name>
<dbReference type="EMBL" id="BAAAZP010000008">
    <property type="protein sequence ID" value="GAA3645192.1"/>
    <property type="molecule type" value="Genomic_DNA"/>
</dbReference>
<keyword evidence="2" id="KW-0229">DNA integration</keyword>
<evidence type="ECO:0000256" key="5">
    <source>
        <dbReference type="PROSITE-ProRule" id="PRU01248"/>
    </source>
</evidence>
<dbReference type="InterPro" id="IPR013762">
    <property type="entry name" value="Integrase-like_cat_sf"/>
</dbReference>
<dbReference type="InterPro" id="IPR050090">
    <property type="entry name" value="Tyrosine_recombinase_XerCD"/>
</dbReference>
<evidence type="ECO:0000259" key="7">
    <source>
        <dbReference type="PROSITE" id="PS51898"/>
    </source>
</evidence>
<keyword evidence="10" id="KW-1185">Reference proteome</keyword>
<dbReference type="PANTHER" id="PTHR30349:SF64">
    <property type="entry name" value="PROPHAGE INTEGRASE INTD-RELATED"/>
    <property type="match status" value="1"/>
</dbReference>
<sequence length="405" mass="45010">MTRTLVAAADDQPRKKKAPKLRDGVMKRGTTWSYVIRVKDPETGESKPRWVSGFATEDDAKAARDEARVKARRGEYIDRNTITVAAYLAEWIEGHAVEIKPHTLKGYRDMIRLYIGPRIGNVRLQALRPAAITKFYRDLLTSGGRKGGPLAANTVKHVHTVLRKALTDAVLVDELLPNNPAERAKLPRTQATEPGLIWTPAQLRAFLTTAQEHRLYAFFHLAAYTGARRGELLNLRWSDVNLDKPQIHITGTAAVIDRQRVEGTTKSGRSRVVSLDPSTVRVLKAHRARQDEERLRLGESWKGGGAYVFTTGWGEPLFPDTPSSLMPKLIETHNNQNPRAQLPHARLHDLRHIHATTLLLASVPVHVVAARLGHADPAITLRVYAHVIHEQAASAADVFAKAING</sequence>
<accession>A0ABP7B1L4</accession>
<dbReference type="Proteomes" id="UP001500902">
    <property type="component" value="Unassembled WGS sequence"/>
</dbReference>
<feature type="region of interest" description="Disordered" evidence="6">
    <location>
        <begin position="1"/>
        <end position="22"/>
    </location>
</feature>
<dbReference type="CDD" id="cd01189">
    <property type="entry name" value="INT_ICEBs1_C_like"/>
    <property type="match status" value="1"/>
</dbReference>
<evidence type="ECO:0000256" key="3">
    <source>
        <dbReference type="ARBA" id="ARBA00023125"/>
    </source>
</evidence>
<dbReference type="InterPro" id="IPR010998">
    <property type="entry name" value="Integrase_recombinase_N"/>
</dbReference>
<dbReference type="PROSITE" id="PS51898">
    <property type="entry name" value="TYR_RECOMBINASE"/>
    <property type="match status" value="1"/>
</dbReference>
<dbReference type="SUPFAM" id="SSF56349">
    <property type="entry name" value="DNA breaking-rejoining enzymes"/>
    <property type="match status" value="1"/>
</dbReference>
<dbReference type="PANTHER" id="PTHR30349">
    <property type="entry name" value="PHAGE INTEGRASE-RELATED"/>
    <property type="match status" value="1"/>
</dbReference>